<evidence type="ECO:0000313" key="6">
    <source>
        <dbReference type="EMBL" id="ROR81956.1"/>
    </source>
</evidence>
<dbReference type="Gene3D" id="3.40.50.300">
    <property type="entry name" value="P-loop containing nucleotide triphosphate hydrolases"/>
    <property type="match status" value="1"/>
</dbReference>
<keyword evidence="2" id="KW-0813">Transport</keyword>
<dbReference type="PANTHER" id="PTHR43335:SF4">
    <property type="entry name" value="ABC TRANSPORTER, ATP-BINDING PROTEIN"/>
    <property type="match status" value="1"/>
</dbReference>
<reference evidence="6 7" key="1">
    <citation type="submission" date="2018-11" db="EMBL/GenBank/DDBJ databases">
        <title>Sequencing the genomes of 1000 actinobacteria strains.</title>
        <authorList>
            <person name="Klenk H.-P."/>
        </authorList>
    </citation>
    <scope>NUCLEOTIDE SEQUENCE [LARGE SCALE GENOMIC DNA]</scope>
    <source>
        <strain evidence="6 7">DSM 14012</strain>
    </source>
</reference>
<evidence type="ECO:0000259" key="5">
    <source>
        <dbReference type="PROSITE" id="PS50893"/>
    </source>
</evidence>
<comment type="caution">
    <text evidence="6">The sequence shown here is derived from an EMBL/GenBank/DDBJ whole genome shotgun (WGS) entry which is preliminary data.</text>
</comment>
<name>A0A3N2C377_9MICO</name>
<dbReference type="InterPro" id="IPR027417">
    <property type="entry name" value="P-loop_NTPase"/>
</dbReference>
<keyword evidence="7" id="KW-1185">Reference proteome</keyword>
<protein>
    <submittedName>
        <fullName evidence="6">ABC-2 type transport system ATP-binding protein</fullName>
    </submittedName>
</protein>
<gene>
    <name evidence="6" type="ORF">EDD42_2038</name>
</gene>
<dbReference type="Proteomes" id="UP000266915">
    <property type="component" value="Unassembled WGS sequence"/>
</dbReference>
<dbReference type="Pfam" id="PF00005">
    <property type="entry name" value="ABC_tran"/>
    <property type="match status" value="1"/>
</dbReference>
<evidence type="ECO:0000313" key="7">
    <source>
        <dbReference type="Proteomes" id="UP000266915"/>
    </source>
</evidence>
<dbReference type="PROSITE" id="PS50893">
    <property type="entry name" value="ABC_TRANSPORTER_2"/>
    <property type="match status" value="1"/>
</dbReference>
<dbReference type="AlphaFoldDB" id="A0A3N2C377"/>
<dbReference type="GO" id="GO:0005524">
    <property type="term" value="F:ATP binding"/>
    <property type="evidence" value="ECO:0007669"/>
    <property type="project" value="UniProtKB-KW"/>
</dbReference>
<dbReference type="InterPro" id="IPR003593">
    <property type="entry name" value="AAA+_ATPase"/>
</dbReference>
<accession>A0A3N2C377</accession>
<feature type="domain" description="ABC transporter" evidence="5">
    <location>
        <begin position="33"/>
        <end position="258"/>
    </location>
</feature>
<sequence>MINPWLAVADAHSSVASMARGNRYDKEKDAMTIDVEGLTKAYRGTYAVRDVSFSVRSGKVTGFLGPNGAGKSTTMRSIVGLDRPDAGRARIDGSEYRTFAAPLREVGALLDARAAHRSRSALNHLASIAATHRIPRSRVDEVLEATGLSAVARKKVGGFSLGMGQRLGIAAALLGDPGTLILDEPVNGLDPEGVTWVRELLARLAAEGRTVFLSSHLLNELALIADHVIIIGRGEIIADAPIGSLTERGDGRVRVRTPDAPALTRRITSAGATVASSEPGVLDVEGLSAEQIARAAHEAGVLLTELTPLRQTLEEAYNRLTRDAQEFVSA</sequence>
<dbReference type="SMART" id="SM00382">
    <property type="entry name" value="AAA"/>
    <property type="match status" value="1"/>
</dbReference>
<comment type="similarity">
    <text evidence="1">Belongs to the ABC transporter superfamily.</text>
</comment>
<dbReference type="GO" id="GO:0016887">
    <property type="term" value="F:ATP hydrolysis activity"/>
    <property type="evidence" value="ECO:0007669"/>
    <property type="project" value="InterPro"/>
</dbReference>
<keyword evidence="4 6" id="KW-0067">ATP-binding</keyword>
<evidence type="ECO:0000256" key="4">
    <source>
        <dbReference type="ARBA" id="ARBA00022840"/>
    </source>
</evidence>
<organism evidence="6 7">
    <name type="scientific">Plantibacter flavus</name>
    <dbReference type="NCBI Taxonomy" id="150123"/>
    <lineage>
        <taxon>Bacteria</taxon>
        <taxon>Bacillati</taxon>
        <taxon>Actinomycetota</taxon>
        <taxon>Actinomycetes</taxon>
        <taxon>Micrococcales</taxon>
        <taxon>Microbacteriaceae</taxon>
        <taxon>Plantibacter</taxon>
    </lineage>
</organism>
<evidence type="ECO:0000256" key="3">
    <source>
        <dbReference type="ARBA" id="ARBA00022741"/>
    </source>
</evidence>
<evidence type="ECO:0000256" key="1">
    <source>
        <dbReference type="ARBA" id="ARBA00005417"/>
    </source>
</evidence>
<dbReference type="InterPro" id="IPR003439">
    <property type="entry name" value="ABC_transporter-like_ATP-bd"/>
</dbReference>
<dbReference type="SUPFAM" id="SSF52540">
    <property type="entry name" value="P-loop containing nucleoside triphosphate hydrolases"/>
    <property type="match status" value="1"/>
</dbReference>
<proteinExistence type="inferred from homology"/>
<evidence type="ECO:0000256" key="2">
    <source>
        <dbReference type="ARBA" id="ARBA00022448"/>
    </source>
</evidence>
<dbReference type="PANTHER" id="PTHR43335">
    <property type="entry name" value="ABC TRANSPORTER, ATP-BINDING PROTEIN"/>
    <property type="match status" value="1"/>
</dbReference>
<dbReference type="EMBL" id="RKHL01000001">
    <property type="protein sequence ID" value="ROR81956.1"/>
    <property type="molecule type" value="Genomic_DNA"/>
</dbReference>
<keyword evidence="3" id="KW-0547">Nucleotide-binding</keyword>